<feature type="transmembrane region" description="Helical" evidence="1">
    <location>
        <begin position="78"/>
        <end position="100"/>
    </location>
</feature>
<feature type="transmembrane region" description="Helical" evidence="1">
    <location>
        <begin position="121"/>
        <end position="147"/>
    </location>
</feature>
<feature type="transmembrane region" description="Helical" evidence="1">
    <location>
        <begin position="20"/>
        <end position="38"/>
    </location>
</feature>
<protein>
    <submittedName>
        <fullName evidence="2">ABC transporter permease subunit</fullName>
    </submittedName>
</protein>
<evidence type="ECO:0000313" key="3">
    <source>
        <dbReference type="Proteomes" id="UP001174209"/>
    </source>
</evidence>
<evidence type="ECO:0000256" key="1">
    <source>
        <dbReference type="SAM" id="Phobius"/>
    </source>
</evidence>
<dbReference type="RefSeq" id="WP_301225545.1">
    <property type="nucleotide sequence ID" value="NZ_JAROCG010000001.1"/>
</dbReference>
<dbReference type="Proteomes" id="UP001174209">
    <property type="component" value="Unassembled WGS sequence"/>
</dbReference>
<comment type="caution">
    <text evidence="2">The sequence shown here is derived from an EMBL/GenBank/DDBJ whole genome shotgun (WGS) entry which is preliminary data.</text>
</comment>
<keyword evidence="3" id="KW-1185">Reference proteome</keyword>
<accession>A0ABT8JZX9</accession>
<evidence type="ECO:0000313" key="2">
    <source>
        <dbReference type="EMBL" id="MDN4610402.1"/>
    </source>
</evidence>
<proteinExistence type="predicted"/>
<keyword evidence="1" id="KW-0472">Membrane</keyword>
<sequence length="269" mass="26788">MAGSALPVVRHTLRRSRVGMAGWSVGLIAASLLYLPIYPSMGATGDLEAVVSSLPSELVTTLGFASISTGAGYAQATLLGLLGFVLLTIAAVGWGAAAIGGEEESGALELTLAHGVTRPQVALEAALALALRLAVVCGVLLVAVLVLNGPSQLGLTPGHVVAGTVALYLLSLLSGLAAVTAGAATGSRTASVAAGAGIAVLGYAFNALGHQAEATRWLGHFSPYTWAFDPAPLANGFGNGAWGGMALILGLCGVLVLAAAVGLSRRDIR</sequence>
<organism evidence="2 3">
    <name type="scientific">Arthrobacter burdickii</name>
    <dbReference type="NCBI Taxonomy" id="3035920"/>
    <lineage>
        <taxon>Bacteria</taxon>
        <taxon>Bacillati</taxon>
        <taxon>Actinomycetota</taxon>
        <taxon>Actinomycetes</taxon>
        <taxon>Micrococcales</taxon>
        <taxon>Micrococcaceae</taxon>
        <taxon>Arthrobacter</taxon>
    </lineage>
</organism>
<dbReference type="EMBL" id="JAROCG010000001">
    <property type="protein sequence ID" value="MDN4610402.1"/>
    <property type="molecule type" value="Genomic_DNA"/>
</dbReference>
<reference evidence="2" key="1">
    <citation type="submission" date="2023-06" db="EMBL/GenBank/DDBJ databases">
        <title>MT1 and MT2 Draft Genomes of Novel Species.</title>
        <authorList>
            <person name="Venkateswaran K."/>
        </authorList>
    </citation>
    <scope>NUCLEOTIDE SEQUENCE</scope>
    <source>
        <strain evidence="2">IIF3SC-B10</strain>
    </source>
</reference>
<keyword evidence="1" id="KW-0812">Transmembrane</keyword>
<feature type="transmembrane region" description="Helical" evidence="1">
    <location>
        <begin position="241"/>
        <end position="263"/>
    </location>
</feature>
<feature type="transmembrane region" description="Helical" evidence="1">
    <location>
        <begin position="190"/>
        <end position="208"/>
    </location>
</feature>
<keyword evidence="1" id="KW-1133">Transmembrane helix</keyword>
<feature type="transmembrane region" description="Helical" evidence="1">
    <location>
        <begin position="159"/>
        <end position="183"/>
    </location>
</feature>
<name>A0ABT8JZX9_9MICC</name>
<gene>
    <name evidence="2" type="ORF">P5G52_05920</name>
</gene>